<name>A0A8K0X7Y0_9PEZI</name>
<evidence type="ECO:0000256" key="7">
    <source>
        <dbReference type="RuleBase" id="RU003346"/>
    </source>
</evidence>
<reference evidence="10" key="1">
    <citation type="journal article" date="2021" name="Nat. Commun.">
        <title>Genetic determinants of endophytism in the Arabidopsis root mycobiome.</title>
        <authorList>
            <person name="Mesny F."/>
            <person name="Miyauchi S."/>
            <person name="Thiergart T."/>
            <person name="Pickel B."/>
            <person name="Atanasova L."/>
            <person name="Karlsson M."/>
            <person name="Huettel B."/>
            <person name="Barry K.W."/>
            <person name="Haridas S."/>
            <person name="Chen C."/>
            <person name="Bauer D."/>
            <person name="Andreopoulos W."/>
            <person name="Pangilinan J."/>
            <person name="LaButti K."/>
            <person name="Riley R."/>
            <person name="Lipzen A."/>
            <person name="Clum A."/>
            <person name="Drula E."/>
            <person name="Henrissat B."/>
            <person name="Kohler A."/>
            <person name="Grigoriev I.V."/>
            <person name="Martin F.M."/>
            <person name="Hacquard S."/>
        </authorList>
    </citation>
    <scope>NUCLEOTIDE SEQUENCE</scope>
    <source>
        <strain evidence="10">MPI-CAGE-AT-0016</strain>
    </source>
</reference>
<feature type="transmembrane region" description="Helical" evidence="8">
    <location>
        <begin position="400"/>
        <end position="417"/>
    </location>
</feature>
<evidence type="ECO:0000256" key="6">
    <source>
        <dbReference type="ARBA" id="ARBA00023136"/>
    </source>
</evidence>
<comment type="caution">
    <text evidence="10">The sequence shown here is derived from an EMBL/GenBank/DDBJ whole genome shotgun (WGS) entry which is preliminary data.</text>
</comment>
<evidence type="ECO:0000313" key="11">
    <source>
        <dbReference type="Proteomes" id="UP000813385"/>
    </source>
</evidence>
<dbReference type="AlphaFoldDB" id="A0A8K0X7Y0"/>
<feature type="transmembrane region" description="Helical" evidence="8">
    <location>
        <begin position="365"/>
        <end position="393"/>
    </location>
</feature>
<accession>A0A8K0X7Y0</accession>
<feature type="transmembrane region" description="Helical" evidence="8">
    <location>
        <begin position="276"/>
        <end position="295"/>
    </location>
</feature>
<organism evidence="10 11">
    <name type="scientific">Plectosphaerella cucumerina</name>
    <dbReference type="NCBI Taxonomy" id="40658"/>
    <lineage>
        <taxon>Eukaryota</taxon>
        <taxon>Fungi</taxon>
        <taxon>Dikarya</taxon>
        <taxon>Ascomycota</taxon>
        <taxon>Pezizomycotina</taxon>
        <taxon>Sordariomycetes</taxon>
        <taxon>Hypocreomycetidae</taxon>
        <taxon>Glomerellales</taxon>
        <taxon>Plectosphaerellaceae</taxon>
        <taxon>Plectosphaerella</taxon>
    </lineage>
</organism>
<dbReference type="InterPro" id="IPR005828">
    <property type="entry name" value="MFS_sugar_transport-like"/>
</dbReference>
<dbReference type="PRINTS" id="PR00171">
    <property type="entry name" value="SUGRTRNSPORT"/>
</dbReference>
<dbReference type="Proteomes" id="UP000813385">
    <property type="component" value="Unassembled WGS sequence"/>
</dbReference>
<evidence type="ECO:0000259" key="9">
    <source>
        <dbReference type="PROSITE" id="PS50850"/>
    </source>
</evidence>
<dbReference type="Gene3D" id="1.20.1250.20">
    <property type="entry name" value="MFS general substrate transporter like domains"/>
    <property type="match status" value="1"/>
</dbReference>
<evidence type="ECO:0000256" key="3">
    <source>
        <dbReference type="ARBA" id="ARBA00022448"/>
    </source>
</evidence>
<feature type="transmembrane region" description="Helical" evidence="8">
    <location>
        <begin position="12"/>
        <end position="30"/>
    </location>
</feature>
<feature type="transmembrane region" description="Helical" evidence="8">
    <location>
        <begin position="61"/>
        <end position="78"/>
    </location>
</feature>
<feature type="domain" description="Major facilitator superfamily (MFS) profile" evidence="9">
    <location>
        <begin position="17"/>
        <end position="459"/>
    </location>
</feature>
<dbReference type="PANTHER" id="PTHR48022:SF26">
    <property type="entry name" value="MAJOR FACILITATOR SUPERFAMILY (MFS) PROFILE DOMAIN-CONTAINING PROTEIN-RELATED"/>
    <property type="match status" value="1"/>
</dbReference>
<keyword evidence="4 8" id="KW-0812">Transmembrane</keyword>
<evidence type="ECO:0000256" key="5">
    <source>
        <dbReference type="ARBA" id="ARBA00022989"/>
    </source>
</evidence>
<feature type="transmembrane region" description="Helical" evidence="8">
    <location>
        <begin position="111"/>
        <end position="132"/>
    </location>
</feature>
<feature type="transmembrane region" description="Helical" evidence="8">
    <location>
        <begin position="87"/>
        <end position="105"/>
    </location>
</feature>
<dbReference type="EMBL" id="JAGPXD010000001">
    <property type="protein sequence ID" value="KAH7374764.1"/>
    <property type="molecule type" value="Genomic_DNA"/>
</dbReference>
<keyword evidence="6 8" id="KW-0472">Membrane</keyword>
<evidence type="ECO:0000256" key="2">
    <source>
        <dbReference type="ARBA" id="ARBA00010992"/>
    </source>
</evidence>
<feature type="transmembrane region" description="Helical" evidence="8">
    <location>
        <begin position="437"/>
        <end position="455"/>
    </location>
</feature>
<dbReference type="Pfam" id="PF00083">
    <property type="entry name" value="Sugar_tr"/>
    <property type="match status" value="1"/>
</dbReference>
<dbReference type="InterPro" id="IPR036259">
    <property type="entry name" value="MFS_trans_sf"/>
</dbReference>
<protein>
    <submittedName>
        <fullName evidence="10">General substrate transporter</fullName>
    </submittedName>
</protein>
<dbReference type="InterPro" id="IPR020846">
    <property type="entry name" value="MFS_dom"/>
</dbReference>
<dbReference type="OrthoDB" id="6339427at2759"/>
<feature type="transmembrane region" description="Helical" evidence="8">
    <location>
        <begin position="334"/>
        <end position="353"/>
    </location>
</feature>
<dbReference type="GO" id="GO:0016020">
    <property type="term" value="C:membrane"/>
    <property type="evidence" value="ECO:0007669"/>
    <property type="project" value="UniProtKB-SubCell"/>
</dbReference>
<dbReference type="InterPro" id="IPR003663">
    <property type="entry name" value="Sugar/inositol_transpt"/>
</dbReference>
<evidence type="ECO:0000256" key="8">
    <source>
        <dbReference type="SAM" id="Phobius"/>
    </source>
</evidence>
<dbReference type="SUPFAM" id="SSF103473">
    <property type="entry name" value="MFS general substrate transporter"/>
    <property type="match status" value="1"/>
</dbReference>
<dbReference type="PROSITE" id="PS50850">
    <property type="entry name" value="MFS"/>
    <property type="match status" value="1"/>
</dbReference>
<feature type="transmembrane region" description="Helical" evidence="8">
    <location>
        <begin position="307"/>
        <end position="327"/>
    </location>
</feature>
<keyword evidence="5 8" id="KW-1133">Transmembrane helix</keyword>
<sequence>MARKYLGGSGEGLTVWISIAASTVLIFYGYDQGIFGNILVSDDFIRTVGYPSVEAQGTMTSVYNLGCFAGALSTLYTGDKLGRPNSLILGSVIIAIGAIIQSTVYGPVQMYVGRVVAGLGTGINTSTAGVWQSETAKVSSRGKLIIIQMANCILGFSISNWLTLGFSFAPGSVSWRFPLAFQIFFSILVCSMCPFLPDSPRLLIRKERHEEALEILAALEGHGATVESPSVRTQYAIIKDIMDKEHGETYTWWQLLTGKSPSGVVRRMILGAWMQCMNQISGINVTSYYMTYVFINALGFSELMSRILAAAGSIDYLIFSFLAYFVIERYGRRRVMMVSAAACAGCWTLISIAASQIEMENGNRFQWGCAAIFGFFAFFASFGMGVLAVPWLYPTEVNALAFRAKGTSLAMASNWIMNYMVAQITPPGIANLGWRFWLIWAVICASFVPITFFFYPETANRSLEDIDRFFADHPGVFVFRNKIATQLHRPDIYIEADNLIAHREAGVDNDKKDSSIVEKELA</sequence>
<feature type="transmembrane region" description="Helical" evidence="8">
    <location>
        <begin position="144"/>
        <end position="169"/>
    </location>
</feature>
<evidence type="ECO:0000313" key="10">
    <source>
        <dbReference type="EMBL" id="KAH7374764.1"/>
    </source>
</evidence>
<evidence type="ECO:0000256" key="1">
    <source>
        <dbReference type="ARBA" id="ARBA00004141"/>
    </source>
</evidence>
<dbReference type="PANTHER" id="PTHR48022">
    <property type="entry name" value="PLASTIDIC GLUCOSE TRANSPORTER 4"/>
    <property type="match status" value="1"/>
</dbReference>
<proteinExistence type="inferred from homology"/>
<gene>
    <name evidence="10" type="ORF">B0T11DRAFT_322880</name>
</gene>
<comment type="subcellular location">
    <subcellularLocation>
        <location evidence="1">Membrane</location>
        <topology evidence="1">Multi-pass membrane protein</topology>
    </subcellularLocation>
</comment>
<dbReference type="GO" id="GO:0005351">
    <property type="term" value="F:carbohydrate:proton symporter activity"/>
    <property type="evidence" value="ECO:0007669"/>
    <property type="project" value="TreeGrafter"/>
</dbReference>
<feature type="transmembrane region" description="Helical" evidence="8">
    <location>
        <begin position="175"/>
        <end position="196"/>
    </location>
</feature>
<comment type="similarity">
    <text evidence="2 7">Belongs to the major facilitator superfamily. Sugar transporter (TC 2.A.1.1) family.</text>
</comment>
<dbReference type="NCBIfam" id="TIGR00879">
    <property type="entry name" value="SP"/>
    <property type="match status" value="1"/>
</dbReference>
<keyword evidence="3 7" id="KW-0813">Transport</keyword>
<keyword evidence="11" id="KW-1185">Reference proteome</keyword>
<evidence type="ECO:0000256" key="4">
    <source>
        <dbReference type="ARBA" id="ARBA00022692"/>
    </source>
</evidence>
<dbReference type="InterPro" id="IPR050360">
    <property type="entry name" value="MFS_Sugar_Transporters"/>
</dbReference>